<dbReference type="PANTHER" id="PTHR43176:SF3">
    <property type="entry name" value="3-HYDROXYISOBUTYRYL-COA HYDROLASE, MITOCHONDRIAL"/>
    <property type="match status" value="1"/>
</dbReference>
<dbReference type="Proteomes" id="UP000218965">
    <property type="component" value="Chromosome"/>
</dbReference>
<sequence length="354" mass="37355">MLDVEIRGHLGLITLNRPAALNALTHEMVIGIRDALRTWAGDDSIRVVAIRGAGDRAFCAGGDIVAMRACVVDGDVAAAAGFFFDEYRLNSLIARYPKPYVALMDGIVLGGGVGVSAHGSHRVVTERTRIGMPETGIGFTPDVGGSWLLSRGPGELGTHLALTGAMVGGADAIAAGLADVMVGSDRLDELLDALERCTEPDDVDAVLTSLAEPAGNAALAEHAAALDAAYAGDDAAVILDRMRASDNPFLQEAARGLAGRSPTSLAVTLAALRRAARLASLDDALAQEFRVVVRLLDEPDFAEGVRAQLVDKDRQPRWAPPTLDDVDPDRVASFFAPLTDAERARFDTPDWSPR</sequence>
<dbReference type="AlphaFoldDB" id="A0A0U5BSF1"/>
<comment type="catalytic activity">
    <reaction evidence="1">
        <text>3-hydroxy-2-methylpropanoyl-CoA + H2O = 3-hydroxy-2-methylpropanoate + CoA + H(+)</text>
        <dbReference type="Rhea" id="RHEA:20888"/>
        <dbReference type="ChEBI" id="CHEBI:11805"/>
        <dbReference type="ChEBI" id="CHEBI:15377"/>
        <dbReference type="ChEBI" id="CHEBI:15378"/>
        <dbReference type="ChEBI" id="CHEBI:57287"/>
        <dbReference type="ChEBI" id="CHEBI:57340"/>
        <dbReference type="EC" id="3.1.2.4"/>
    </reaction>
</comment>
<dbReference type="GO" id="GO:0005829">
    <property type="term" value="C:cytosol"/>
    <property type="evidence" value="ECO:0007669"/>
    <property type="project" value="TreeGrafter"/>
</dbReference>
<dbReference type="NCBIfam" id="NF004127">
    <property type="entry name" value="PRK05617.1"/>
    <property type="match status" value="1"/>
</dbReference>
<reference evidence="6" key="1">
    <citation type="submission" date="2015-12" db="EMBL/GenBank/DDBJ databases">
        <authorList>
            <person name="Shamseldin A."/>
            <person name="Moawad H."/>
            <person name="Abd El-Rahim W.M."/>
            <person name="Sadowsky M.J."/>
        </authorList>
    </citation>
    <scope>NUCLEOTIDE SEQUENCE [LARGE SCALE GENOMIC DNA]</scope>
    <source>
        <strain evidence="6">JAM AC0309</strain>
    </source>
</reference>
<name>A0A0U5BSF1_9MICO</name>
<dbReference type="KEGG" id="malk:MalAC0309_0421"/>
<evidence type="ECO:0000256" key="2">
    <source>
        <dbReference type="ARBA" id="ARBA00011915"/>
    </source>
</evidence>
<dbReference type="EMBL" id="AP017315">
    <property type="protein sequence ID" value="BAU31293.1"/>
    <property type="molecule type" value="Genomic_DNA"/>
</dbReference>
<evidence type="ECO:0000313" key="6">
    <source>
        <dbReference type="Proteomes" id="UP000218965"/>
    </source>
</evidence>
<dbReference type="PANTHER" id="PTHR43176">
    <property type="entry name" value="3-HYDROXYISOBUTYRYL-COA HYDROLASE-RELATED"/>
    <property type="match status" value="1"/>
</dbReference>
<dbReference type="EC" id="3.1.2.4" evidence="2"/>
<evidence type="ECO:0000256" key="3">
    <source>
        <dbReference type="ARBA" id="ARBA00022801"/>
    </source>
</evidence>
<evidence type="ECO:0000259" key="4">
    <source>
        <dbReference type="Pfam" id="PF16113"/>
    </source>
</evidence>
<dbReference type="InterPro" id="IPR029045">
    <property type="entry name" value="ClpP/crotonase-like_dom_sf"/>
</dbReference>
<dbReference type="GO" id="GO:0006574">
    <property type="term" value="P:L-valine catabolic process"/>
    <property type="evidence" value="ECO:0007669"/>
    <property type="project" value="TreeGrafter"/>
</dbReference>
<proteinExistence type="predicted"/>
<gene>
    <name evidence="5" type="ORF">MalAC0309_0421</name>
</gene>
<dbReference type="RefSeq" id="WP_096420403.1">
    <property type="nucleotide sequence ID" value="NZ_AP017315.1"/>
</dbReference>
<dbReference type="InterPro" id="IPR045004">
    <property type="entry name" value="ECH_dom"/>
</dbReference>
<dbReference type="GO" id="GO:0003860">
    <property type="term" value="F:3-hydroxyisobutyryl-CoA hydrolase activity"/>
    <property type="evidence" value="ECO:0007669"/>
    <property type="project" value="UniProtKB-EC"/>
</dbReference>
<evidence type="ECO:0000256" key="1">
    <source>
        <dbReference type="ARBA" id="ARBA00001709"/>
    </source>
</evidence>
<feature type="domain" description="Enoyl-CoA hydratase/isomerase" evidence="4">
    <location>
        <begin position="11"/>
        <end position="335"/>
    </location>
</feature>
<keyword evidence="3 5" id="KW-0378">Hydrolase</keyword>
<protein>
    <recommendedName>
        <fullName evidence="2">3-hydroxyisobutyryl-CoA hydrolase</fullName>
        <ecNumber evidence="2">3.1.2.4</ecNumber>
    </recommendedName>
</protein>
<dbReference type="Pfam" id="PF16113">
    <property type="entry name" value="ECH_2"/>
    <property type="match status" value="1"/>
</dbReference>
<organism evidence="5 6">
    <name type="scientific">Microcella alkaliphila</name>
    <dbReference type="NCBI Taxonomy" id="279828"/>
    <lineage>
        <taxon>Bacteria</taxon>
        <taxon>Bacillati</taxon>
        <taxon>Actinomycetota</taxon>
        <taxon>Actinomycetes</taxon>
        <taxon>Micrococcales</taxon>
        <taxon>Microbacteriaceae</taxon>
        <taxon>Microcella</taxon>
    </lineage>
</organism>
<accession>A0A0U5BSF1</accession>
<dbReference type="Gene3D" id="3.90.226.10">
    <property type="entry name" value="2-enoyl-CoA Hydratase, Chain A, domain 1"/>
    <property type="match status" value="1"/>
</dbReference>
<dbReference type="SUPFAM" id="SSF52096">
    <property type="entry name" value="ClpP/crotonase"/>
    <property type="match status" value="1"/>
</dbReference>
<dbReference type="InterPro" id="IPR032259">
    <property type="entry name" value="HIBYL-CoA-H"/>
</dbReference>
<dbReference type="OrthoDB" id="9790967at2"/>
<reference evidence="5 6" key="2">
    <citation type="submission" date="2016-01" db="EMBL/GenBank/DDBJ databases">
        <title>Microcella alkaliphila JAM AC0309 whole genome shotgun sequence.</title>
        <authorList>
            <person name="Kurata A."/>
            <person name="Hirose Y."/>
            <person name="Kishimoto N."/>
            <person name="Kobayashi T."/>
        </authorList>
    </citation>
    <scope>NUCLEOTIDE SEQUENCE [LARGE SCALE GENOMIC DNA]</scope>
    <source>
        <strain evidence="5 6">JAM AC0309</strain>
    </source>
</reference>
<dbReference type="CDD" id="cd06558">
    <property type="entry name" value="crotonase-like"/>
    <property type="match status" value="1"/>
</dbReference>
<evidence type="ECO:0000313" key="5">
    <source>
        <dbReference type="EMBL" id="BAU31293.1"/>
    </source>
</evidence>